<sequence>MFIRKVSVFLHATFHTQTVVLHYKKHMILSDIYDEFSNILHRNYGKIELKDIQRIMYSYQIASGEGFFMSSLKAITDYLKLSPITVIEGNYSAHINNFSDLSHYLKNIDNVFDLTEYREKLSFNFHENEVKTPANAVNSDLYKEFIDITIPHSDYNSYLKKEIDLVNELPEHFFENGNYKYENRPNLLKQDRINLAKSVLFDLMASNQYIVSSKEIKDKEFLWHWLSVFVGNNDIPNIRQYLTNELYDNPNYIFEIDKASNLFKESDFLIYGIFYNEDKYIGTVRKSDFQRLMMISQELGIQLRELK</sequence>
<gene>
    <name evidence="1" type="ORF">SAMN04487992_1541</name>
</gene>
<organism evidence="1 2">
    <name type="scientific">Cellulophaga baltica</name>
    <dbReference type="NCBI Taxonomy" id="76594"/>
    <lineage>
        <taxon>Bacteria</taxon>
        <taxon>Pseudomonadati</taxon>
        <taxon>Bacteroidota</taxon>
        <taxon>Flavobacteriia</taxon>
        <taxon>Flavobacteriales</taxon>
        <taxon>Flavobacteriaceae</taxon>
        <taxon>Cellulophaga</taxon>
    </lineage>
</organism>
<dbReference type="EMBL" id="FNBD01000054">
    <property type="protein sequence ID" value="SDF60679.1"/>
    <property type="molecule type" value="Genomic_DNA"/>
</dbReference>
<keyword evidence="2" id="KW-1185">Reference proteome</keyword>
<dbReference type="AlphaFoldDB" id="A0A1G7MHQ5"/>
<evidence type="ECO:0000313" key="2">
    <source>
        <dbReference type="Proteomes" id="UP000182114"/>
    </source>
</evidence>
<dbReference type="Proteomes" id="UP000182114">
    <property type="component" value="Unassembled WGS sequence"/>
</dbReference>
<evidence type="ECO:0000313" key="1">
    <source>
        <dbReference type="EMBL" id="SDF60679.1"/>
    </source>
</evidence>
<name>A0A1G7MHQ5_9FLAO</name>
<accession>A0A1G7MHQ5</accession>
<proteinExistence type="predicted"/>
<reference evidence="2" key="1">
    <citation type="submission" date="2016-10" db="EMBL/GenBank/DDBJ databases">
        <authorList>
            <person name="Varghese N."/>
            <person name="Submissions S."/>
        </authorList>
    </citation>
    <scope>NUCLEOTIDE SEQUENCE [LARGE SCALE GENOMIC DNA]</scope>
    <source>
        <strain evidence="2">DSM 24729</strain>
    </source>
</reference>
<protein>
    <submittedName>
        <fullName evidence="1">Uncharacterized protein</fullName>
    </submittedName>
</protein>
<dbReference type="RefSeq" id="WP_139150316.1">
    <property type="nucleotide sequence ID" value="NZ_FNBD01000054.1"/>
</dbReference>